<reference evidence="1" key="3">
    <citation type="submission" date="2023-03" db="UniProtKB">
        <authorList>
            <consortium name="EnsemblPlants"/>
        </authorList>
    </citation>
    <scope>IDENTIFICATION</scope>
    <source>
        <strain evidence="1">cv. Chiifu-401-42</strain>
    </source>
</reference>
<dbReference type="HOGENOM" id="CLU_2691255_0_0_1"/>
<reference evidence="1 2" key="2">
    <citation type="journal article" date="2018" name="Hortic Res">
        <title>Improved Brassica rapa reference genome by single-molecule sequencing and chromosome conformation capture technologies.</title>
        <authorList>
            <person name="Zhang L."/>
            <person name="Cai X."/>
            <person name="Wu J."/>
            <person name="Liu M."/>
            <person name="Grob S."/>
            <person name="Cheng F."/>
            <person name="Liang J."/>
            <person name="Cai C."/>
            <person name="Liu Z."/>
            <person name="Liu B."/>
            <person name="Wang F."/>
            <person name="Li S."/>
            <person name="Liu F."/>
            <person name="Li X."/>
            <person name="Cheng L."/>
            <person name="Yang W."/>
            <person name="Li M.H."/>
            <person name="Grossniklaus U."/>
            <person name="Zheng H."/>
            <person name="Wang X."/>
        </authorList>
    </citation>
    <scope>NUCLEOTIDE SEQUENCE [LARGE SCALE GENOMIC DNA]</scope>
    <source>
        <strain evidence="1 2">cv. Chiifu-401-42</strain>
    </source>
</reference>
<dbReference type="EnsemblPlants" id="Bra004305.1">
    <property type="protein sequence ID" value="Bra004305.1-P"/>
    <property type="gene ID" value="Bra004305"/>
</dbReference>
<dbReference type="Proteomes" id="UP000011750">
    <property type="component" value="Chromosome A07"/>
</dbReference>
<dbReference type="AlphaFoldDB" id="M4CJC1"/>
<evidence type="ECO:0000313" key="2">
    <source>
        <dbReference type="Proteomes" id="UP000011750"/>
    </source>
</evidence>
<dbReference type="Gene3D" id="1.10.10.60">
    <property type="entry name" value="Homeodomain-like"/>
    <property type="match status" value="1"/>
</dbReference>
<sequence length="74" mass="8695">MLEKQKDIVLVIANNEMPHIDSHSFYTSLLTKDIPLIYSHPKSILSIMNVPNLTHREVARHLQVHMYTFFIQHV</sequence>
<proteinExistence type="predicted"/>
<dbReference type="PANTHER" id="PTHR43367:SF1">
    <property type="entry name" value="TWO-COMPONENT RESPONSE REGULATOR-LIKE APRR6-RELATED"/>
    <property type="match status" value="1"/>
</dbReference>
<dbReference type="InParanoid" id="M4CJC1"/>
<evidence type="ECO:0000313" key="1">
    <source>
        <dbReference type="EnsemblPlants" id="Bra004305.1-P"/>
    </source>
</evidence>
<name>M4CJC1_BRACM</name>
<reference evidence="1 2" key="1">
    <citation type="journal article" date="2011" name="Nat. Genet.">
        <title>The genome of the mesopolyploid crop species Brassica rapa.</title>
        <authorList>
            <consortium name="Brassica rapa Genome Sequencing Project Consortium"/>
            <person name="Wang X."/>
            <person name="Wang H."/>
            <person name="Wang J."/>
            <person name="Sun R."/>
            <person name="Wu J."/>
            <person name="Liu S."/>
            <person name="Bai Y."/>
            <person name="Mun J.H."/>
            <person name="Bancroft I."/>
            <person name="Cheng F."/>
            <person name="Huang S."/>
            <person name="Li X."/>
            <person name="Hua W."/>
            <person name="Wang J."/>
            <person name="Wang X."/>
            <person name="Freeling M."/>
            <person name="Pires J.C."/>
            <person name="Paterson A.H."/>
            <person name="Chalhoub B."/>
            <person name="Wang B."/>
            <person name="Hayward A."/>
            <person name="Sharpe A.G."/>
            <person name="Park B.S."/>
            <person name="Weisshaar B."/>
            <person name="Liu B."/>
            <person name="Li B."/>
            <person name="Liu B."/>
            <person name="Tong C."/>
            <person name="Song C."/>
            <person name="Duran C."/>
            <person name="Peng C."/>
            <person name="Geng C."/>
            <person name="Koh C."/>
            <person name="Lin C."/>
            <person name="Edwards D."/>
            <person name="Mu D."/>
            <person name="Shen D."/>
            <person name="Soumpourou E."/>
            <person name="Li F."/>
            <person name="Fraser F."/>
            <person name="Conant G."/>
            <person name="Lassalle G."/>
            <person name="King G.J."/>
            <person name="Bonnema G."/>
            <person name="Tang H."/>
            <person name="Wang H."/>
            <person name="Belcram H."/>
            <person name="Zhou H."/>
            <person name="Hirakawa H."/>
            <person name="Abe H."/>
            <person name="Guo H."/>
            <person name="Wang H."/>
            <person name="Jin H."/>
            <person name="Parkin I.A."/>
            <person name="Batley J."/>
            <person name="Kim J.S."/>
            <person name="Just J."/>
            <person name="Li J."/>
            <person name="Xu J."/>
            <person name="Deng J."/>
            <person name="Kim J.A."/>
            <person name="Li J."/>
            <person name="Yu J."/>
            <person name="Meng J."/>
            <person name="Wang J."/>
            <person name="Min J."/>
            <person name="Poulain J."/>
            <person name="Wang J."/>
            <person name="Hatakeyama K."/>
            <person name="Wu K."/>
            <person name="Wang L."/>
            <person name="Fang L."/>
            <person name="Trick M."/>
            <person name="Links M.G."/>
            <person name="Zhao M."/>
            <person name="Jin M."/>
            <person name="Ramchiary N."/>
            <person name="Drou N."/>
            <person name="Berkman P.J."/>
            <person name="Cai Q."/>
            <person name="Huang Q."/>
            <person name="Li R."/>
            <person name="Tabata S."/>
            <person name="Cheng S."/>
            <person name="Zhang S."/>
            <person name="Zhang S."/>
            <person name="Huang S."/>
            <person name="Sato S."/>
            <person name="Sun S."/>
            <person name="Kwon S.J."/>
            <person name="Choi S.R."/>
            <person name="Lee T.H."/>
            <person name="Fan W."/>
            <person name="Zhao X."/>
            <person name="Tan X."/>
            <person name="Xu X."/>
            <person name="Wang Y."/>
            <person name="Qiu Y."/>
            <person name="Yin Y."/>
            <person name="Li Y."/>
            <person name="Du Y."/>
            <person name="Liao Y."/>
            <person name="Lim Y."/>
            <person name="Narusaka Y."/>
            <person name="Wang Y."/>
            <person name="Wang Z."/>
            <person name="Li Z."/>
            <person name="Wang Z."/>
            <person name="Xiong Z."/>
            <person name="Zhang Z."/>
        </authorList>
    </citation>
    <scope>NUCLEOTIDE SEQUENCE [LARGE SCALE GENOMIC DNA]</scope>
    <source>
        <strain evidence="1 2">cv. Chiifu-401-42</strain>
    </source>
</reference>
<dbReference type="Gramene" id="Bra004305.1">
    <property type="protein sequence ID" value="Bra004305.1-P"/>
    <property type="gene ID" value="Bra004305"/>
</dbReference>
<keyword evidence="2" id="KW-1185">Reference proteome</keyword>
<protein>
    <submittedName>
        <fullName evidence="1">Uncharacterized protein</fullName>
    </submittedName>
</protein>
<accession>M4CJC1</accession>
<dbReference type="PANTHER" id="PTHR43367">
    <property type="match status" value="1"/>
</dbReference>
<organism evidence="1 2">
    <name type="scientific">Brassica campestris</name>
    <name type="common">Field mustard</name>
    <dbReference type="NCBI Taxonomy" id="3711"/>
    <lineage>
        <taxon>Eukaryota</taxon>
        <taxon>Viridiplantae</taxon>
        <taxon>Streptophyta</taxon>
        <taxon>Embryophyta</taxon>
        <taxon>Tracheophyta</taxon>
        <taxon>Spermatophyta</taxon>
        <taxon>Magnoliopsida</taxon>
        <taxon>eudicotyledons</taxon>
        <taxon>Gunneridae</taxon>
        <taxon>Pentapetalae</taxon>
        <taxon>rosids</taxon>
        <taxon>malvids</taxon>
        <taxon>Brassicales</taxon>
        <taxon>Brassicaceae</taxon>
        <taxon>Brassiceae</taxon>
        <taxon>Brassica</taxon>
    </lineage>
</organism>